<dbReference type="Proteomes" id="UP001065549">
    <property type="component" value="Unassembled WGS sequence"/>
</dbReference>
<dbReference type="NCBIfam" id="TIGR02870">
    <property type="entry name" value="spore_II_D"/>
    <property type="match status" value="1"/>
</dbReference>
<keyword evidence="2" id="KW-1133">Transmembrane helix</keyword>
<name>A0A9J6QNM7_9FIRM</name>
<dbReference type="RefSeq" id="WP_148397181.1">
    <property type="nucleotide sequence ID" value="NZ_JAOSHN010000002.1"/>
</dbReference>
<evidence type="ECO:0000259" key="3">
    <source>
        <dbReference type="Pfam" id="PF08486"/>
    </source>
</evidence>
<proteinExistence type="predicted"/>
<evidence type="ECO:0000313" key="5">
    <source>
        <dbReference type="Proteomes" id="UP001065549"/>
    </source>
</evidence>
<dbReference type="AlphaFoldDB" id="A0A9J6QNM7"/>
<dbReference type="GO" id="GO:0030288">
    <property type="term" value="C:outer membrane-bounded periplasmic space"/>
    <property type="evidence" value="ECO:0007669"/>
    <property type="project" value="TreeGrafter"/>
</dbReference>
<evidence type="ECO:0000256" key="1">
    <source>
        <dbReference type="SAM" id="MobiDB-lite"/>
    </source>
</evidence>
<sequence length="372" mass="40597">MRRKIRKMRNKIHIPQIRTRRRGRSAGSGQYRKFLKPILLSLMTVVFVLVVVPFTITKVFIPETPPAPEKTQDKAQTAPAGQTVKKETAPAKIRVYRKASGKTESVAFEDYVKGVVASEMPSTFEKEALKAQAVAARTYSLSRYLRAKKSGNPGTHSKAPVCDTVHCQVYQDEADLKKSKGSKWMKSDWKKISAAVDETKGQLLYYDGKLVEQALFHSSSGGKTENCEDVFSASVPYLVSVESPYENEATHKQENTTLSISDFASKMKTAYPKAGYGSVSAGSIKILSHSNGGRVEKMQIGGGTATGKQVREALGLFSANFKISISGNKITFTTTGSGHGVGMSQYGANGMAKAGYSYKEILSHYYSGTVIL</sequence>
<organism evidence="4 5">
    <name type="scientific">Hominibacterium faecale</name>
    <dbReference type="NCBI Taxonomy" id="2839743"/>
    <lineage>
        <taxon>Bacteria</taxon>
        <taxon>Bacillati</taxon>
        <taxon>Bacillota</taxon>
        <taxon>Clostridia</taxon>
        <taxon>Peptostreptococcales</taxon>
        <taxon>Anaerovoracaceae</taxon>
        <taxon>Hominibacterium</taxon>
    </lineage>
</organism>
<evidence type="ECO:0000256" key="2">
    <source>
        <dbReference type="SAM" id="Phobius"/>
    </source>
</evidence>
<reference evidence="4" key="1">
    <citation type="submission" date="2022-09" db="EMBL/GenBank/DDBJ databases">
        <title>Culturomic study of gut microbiota in children with autism spectrum disorder.</title>
        <authorList>
            <person name="Efimov B.A."/>
            <person name="Chaplin A.V."/>
            <person name="Sokolova S.R."/>
            <person name="Pikina A.P."/>
            <person name="Korzhanova M."/>
            <person name="Belova V."/>
            <person name="Korostin D."/>
        </authorList>
    </citation>
    <scope>NUCLEOTIDE SEQUENCE</scope>
    <source>
        <strain evidence="4">ASD5510</strain>
    </source>
</reference>
<dbReference type="EMBL" id="JAOSHN010000002">
    <property type="protein sequence ID" value="MCU7377554.1"/>
    <property type="molecule type" value="Genomic_DNA"/>
</dbReference>
<dbReference type="PANTHER" id="PTHR30032">
    <property type="entry name" value="N-ACETYLMURAMOYL-L-ALANINE AMIDASE-RELATED"/>
    <property type="match status" value="1"/>
</dbReference>
<dbReference type="InterPro" id="IPR051922">
    <property type="entry name" value="Bact_Sporulation_Assoc"/>
</dbReference>
<feature type="domain" description="Sporulation stage II protein D amidase enhancer LytB N-terminal" evidence="3">
    <location>
        <begin position="98"/>
        <end position="206"/>
    </location>
</feature>
<dbReference type="Pfam" id="PF08486">
    <property type="entry name" value="SpoIID"/>
    <property type="match status" value="1"/>
</dbReference>
<dbReference type="InterPro" id="IPR013486">
    <property type="entry name" value="SpoIID/LytB"/>
</dbReference>
<dbReference type="PANTHER" id="PTHR30032:SF4">
    <property type="entry name" value="AMIDASE ENHANCER"/>
    <property type="match status" value="1"/>
</dbReference>
<comment type="caution">
    <text evidence="4">The sequence shown here is derived from an EMBL/GenBank/DDBJ whole genome shotgun (WGS) entry which is preliminary data.</text>
</comment>
<dbReference type="GO" id="GO:0030435">
    <property type="term" value="P:sporulation resulting in formation of a cellular spore"/>
    <property type="evidence" value="ECO:0007669"/>
    <property type="project" value="InterPro"/>
</dbReference>
<evidence type="ECO:0000313" key="4">
    <source>
        <dbReference type="EMBL" id="MCU7377554.1"/>
    </source>
</evidence>
<dbReference type="NCBIfam" id="TIGR02669">
    <property type="entry name" value="SpoIID_LytB"/>
    <property type="match status" value="1"/>
</dbReference>
<dbReference type="InterPro" id="IPR014225">
    <property type="entry name" value="Spore_II_D_firmicutes"/>
</dbReference>
<dbReference type="InterPro" id="IPR013693">
    <property type="entry name" value="SpoIID/LytB_N"/>
</dbReference>
<accession>A0A9J6QNM7</accession>
<protein>
    <submittedName>
        <fullName evidence="4">Stage II sporulation protein D</fullName>
    </submittedName>
</protein>
<feature type="transmembrane region" description="Helical" evidence="2">
    <location>
        <begin position="34"/>
        <end position="56"/>
    </location>
</feature>
<keyword evidence="2" id="KW-0472">Membrane</keyword>
<feature type="region of interest" description="Disordered" evidence="1">
    <location>
        <begin position="63"/>
        <end position="86"/>
    </location>
</feature>
<keyword evidence="2" id="KW-0812">Transmembrane</keyword>
<keyword evidence="5" id="KW-1185">Reference proteome</keyword>
<gene>
    <name evidence="4" type="primary">spoIID</name>
    <name evidence="4" type="ORF">OBO34_04200</name>
</gene>